<dbReference type="RefSeq" id="XP_055368615.1">
    <property type="nucleotide sequence ID" value="XM_055512640.1"/>
</dbReference>
<gene>
    <name evidence="2 3 4" type="primary">LOC121202576</name>
</gene>
<accession>A0A8M1HKK1</accession>
<dbReference type="Gene3D" id="3.10.10.10">
    <property type="entry name" value="HIV Type 1 Reverse Transcriptase, subunit A, domain 1"/>
    <property type="match status" value="1"/>
</dbReference>
<evidence type="ECO:0000313" key="4">
    <source>
        <dbReference type="RefSeq" id="XP_055368615.1"/>
    </source>
</evidence>
<dbReference type="Gene3D" id="3.30.70.270">
    <property type="match status" value="1"/>
</dbReference>
<dbReference type="PANTHER" id="PTHR24559">
    <property type="entry name" value="TRANSPOSON TY3-I GAG-POL POLYPROTEIN"/>
    <property type="match status" value="1"/>
</dbReference>
<dbReference type="InterPro" id="IPR053134">
    <property type="entry name" value="RNA-dir_DNA_polymerase"/>
</dbReference>
<dbReference type="CDD" id="cd01647">
    <property type="entry name" value="RT_LTR"/>
    <property type="match status" value="1"/>
</dbReference>
<dbReference type="PANTHER" id="PTHR24559:SF435">
    <property type="entry name" value="RIBONUCLEASE H"/>
    <property type="match status" value="1"/>
</dbReference>
<dbReference type="InterPro" id="IPR043128">
    <property type="entry name" value="Rev_trsase/Diguanyl_cyclase"/>
</dbReference>
<proteinExistence type="predicted"/>
<evidence type="ECO:0000313" key="1">
    <source>
        <dbReference type="Proteomes" id="UP000515150"/>
    </source>
</evidence>
<dbReference type="KEGG" id="bspl:121202576"/>
<dbReference type="OrthoDB" id="8946269at2759"/>
<protein>
    <submittedName>
        <fullName evidence="2 3">Uncharacterized protein LOC121202576</fullName>
    </submittedName>
</protein>
<dbReference type="GeneID" id="121202576"/>
<evidence type="ECO:0000313" key="3">
    <source>
        <dbReference type="RefSeq" id="XP_055368614.1"/>
    </source>
</evidence>
<dbReference type="RefSeq" id="XP_055368614.1">
    <property type="nucleotide sequence ID" value="XM_055512639.1"/>
</dbReference>
<dbReference type="InterPro" id="IPR043502">
    <property type="entry name" value="DNA/RNA_pol_sf"/>
</dbReference>
<reference evidence="2 3" key="1">
    <citation type="submission" date="2025-04" db="UniProtKB">
        <authorList>
            <consortium name="RefSeq"/>
        </authorList>
    </citation>
    <scope>IDENTIFICATION</scope>
</reference>
<dbReference type="Proteomes" id="UP000515150">
    <property type="component" value="Chromosome 11"/>
</dbReference>
<sequence length="394" mass="44029">MMKTMLNNELEVYAINGQAVPYDGWVEQTVTLAGHEDPNLIVPFLVSKLSLSQPLVGANVLGAIMQRQVSDKEAIASLHSLLRRTFGMDEEQVVAMVNFIQVPQRTDGGLATVRVGKDNVTIPAGKAVQVWCKVPQNFDISDPLVLYEPEESVALRHLSVGEGLLEINNSLRPFVKIPISNHSKHEIILPKRTALDTIQQVAKVIKTYMLTDTLESAQSLQPTVTTAEVNKVTSVCDSLTESWLPQVDYIHLSPDQLKAVEKVLREECSAFSRDSADIGCISSLQMEIRLKDDTPVQRAYASIPKPLYREVKEYIQELIVNGWIVKSQSPYAAPVICVRKKDRSLRLCIDYRLLNNKTVPDRHPLPRIQDLTDSLGGYSWFSILDQGKAYHQGT</sequence>
<name>A0A8M1HKK1_BETSP</name>
<dbReference type="RefSeq" id="XP_040928717.2">
    <property type="nucleotide sequence ID" value="XM_041072783.2"/>
</dbReference>
<dbReference type="AlphaFoldDB" id="A0A8M1HKK1"/>
<keyword evidence="1" id="KW-1185">Reference proteome</keyword>
<evidence type="ECO:0000313" key="2">
    <source>
        <dbReference type="RefSeq" id="XP_040928717.2"/>
    </source>
</evidence>
<organism evidence="1 2">
    <name type="scientific">Betta splendens</name>
    <name type="common">Siamese fighting fish</name>
    <dbReference type="NCBI Taxonomy" id="158456"/>
    <lineage>
        <taxon>Eukaryota</taxon>
        <taxon>Metazoa</taxon>
        <taxon>Chordata</taxon>
        <taxon>Craniata</taxon>
        <taxon>Vertebrata</taxon>
        <taxon>Euteleostomi</taxon>
        <taxon>Actinopterygii</taxon>
        <taxon>Neopterygii</taxon>
        <taxon>Teleostei</taxon>
        <taxon>Neoteleostei</taxon>
        <taxon>Acanthomorphata</taxon>
        <taxon>Anabantaria</taxon>
        <taxon>Anabantiformes</taxon>
        <taxon>Anabantoidei</taxon>
        <taxon>Osphronemidae</taxon>
        <taxon>Betta</taxon>
    </lineage>
</organism>
<dbReference type="SUPFAM" id="SSF56672">
    <property type="entry name" value="DNA/RNA polymerases"/>
    <property type="match status" value="1"/>
</dbReference>